<comment type="catalytic activity">
    <reaction evidence="12 15">
        <text>Couples ATP hydrolysis with the unwinding of duplex DNA by translocating in the 3'-5' direction.</text>
        <dbReference type="EC" id="5.6.2.4"/>
    </reaction>
</comment>
<dbReference type="Pfam" id="PF00524">
    <property type="entry name" value="PPV_E1_N"/>
    <property type="match status" value="1"/>
</dbReference>
<feature type="domain" description="SF3 helicase" evidence="17">
    <location>
        <begin position="418"/>
        <end position="568"/>
    </location>
</feature>
<evidence type="ECO:0000256" key="9">
    <source>
        <dbReference type="ARBA" id="ARBA00022840"/>
    </source>
</evidence>
<evidence type="ECO:0000256" key="6">
    <source>
        <dbReference type="ARBA" id="ARBA00022741"/>
    </source>
</evidence>
<feature type="modified residue" description="Phosphoserine; by host" evidence="15">
    <location>
        <position position="78"/>
    </location>
</feature>
<reference evidence="18" key="1">
    <citation type="journal article" date="2017" name="Arch. Virol.">
        <title>A novel bovine papillomavirus type in the genus Dyokappapapillomavirus.</title>
        <authorList>
            <person name="Bauermann F.V."/>
            <person name="Joshi L.R."/>
            <person name="Mohr K.A."/>
            <person name="Kutish G.F."/>
            <person name="Meier P."/>
            <person name="Chase C."/>
            <person name="Christopher-Hennings J."/>
            <person name="Diel D.G."/>
        </authorList>
    </citation>
    <scope>NUCLEOTIDE SEQUENCE [LARGE SCALE GENOMIC DNA]</scope>
    <source>
        <strain evidence="18">NY-8385</strain>
    </source>
</reference>
<comment type="caution">
    <text evidence="15">Lacks conserved residue(s) required for the propagation of feature annotation.</text>
</comment>
<evidence type="ECO:0000256" key="11">
    <source>
        <dbReference type="ARBA" id="ARBA00023235"/>
    </source>
</evidence>
<dbReference type="SUPFAM" id="SSF55464">
    <property type="entry name" value="Origin of replication-binding domain, RBD-like"/>
    <property type="match status" value="1"/>
</dbReference>
<gene>
    <name evidence="15" type="primary">E1</name>
</gene>
<organism evidence="18">
    <name type="scientific">Bovine papillomavirus</name>
    <dbReference type="NCBI Taxonomy" id="10571"/>
    <lineage>
        <taxon>Viruses</taxon>
        <taxon>Monodnaviria</taxon>
        <taxon>Shotokuvirae</taxon>
        <taxon>Cossaviricota</taxon>
        <taxon>Papovaviricetes</taxon>
        <taxon>Zurhausenvirales</taxon>
        <taxon>Papillomaviridae</taxon>
    </lineage>
</organism>
<feature type="binding site" evidence="15">
    <location>
        <begin position="444"/>
        <end position="451"/>
    </location>
    <ligand>
        <name>ATP</name>
        <dbReference type="ChEBI" id="CHEBI:30616"/>
    </ligand>
</feature>
<evidence type="ECO:0000256" key="16">
    <source>
        <dbReference type="PIRNR" id="PIRNR003383"/>
    </source>
</evidence>
<dbReference type="InterPro" id="IPR014015">
    <property type="entry name" value="Helicase_SF3_DNA-vir"/>
</dbReference>
<dbReference type="InterPro" id="IPR001177">
    <property type="entry name" value="PPV_DNA_helicase_E1_C"/>
</dbReference>
<dbReference type="InterPro" id="IPR014000">
    <property type="entry name" value="PPV_DNA_helicase_E1_N"/>
</dbReference>
<evidence type="ECO:0000256" key="13">
    <source>
        <dbReference type="ARBA" id="ARBA00048988"/>
    </source>
</evidence>
<comment type="similarity">
    <text evidence="15 16">Belongs to the papillomaviridae E1 protein family.</text>
</comment>
<dbReference type="EC" id="5.6.2.4" evidence="15 16"/>
<evidence type="ECO:0000256" key="7">
    <source>
        <dbReference type="ARBA" id="ARBA00022801"/>
    </source>
</evidence>
<protein>
    <recommendedName>
        <fullName evidence="15 16">Replication protein E1</fullName>
        <ecNumber evidence="15 16">5.6.2.4</ecNumber>
    </recommendedName>
    <alternativeName>
        <fullName evidence="15">ATP-dependent helicase E1</fullName>
    </alternativeName>
    <alternativeName>
        <fullName evidence="15">DNA 3'-5' helicase E1</fullName>
    </alternativeName>
</protein>
<dbReference type="InterPro" id="IPR016393">
    <property type="entry name" value="Rep_E1_papillomaV"/>
</dbReference>
<comment type="PTM">
    <text evidence="15">Phosphorylated.</text>
</comment>
<dbReference type="PIRSF" id="PIRSF003383">
    <property type="entry name" value="Rep_E1_papillomaV"/>
    <property type="match status" value="1"/>
</dbReference>
<feature type="modified residue" description="Phosphoserine; by host" evidence="15">
    <location>
        <position position="88"/>
    </location>
</feature>
<sequence length="615" mass="70825">MAENKGTLGDGDWYFVREAECSDIDSIEELELSTESEVSDLIDNAQVSQGNSLQLFQEQEREQEERTCHLLKRKLLTSPKQKVDSDLSPRLRAISISPEKQAPKRRLFQLANDSGIDITTQNEAETLSEEGQCQVTVNDSAGALECPPLGRREDPQQQLAVEILKSSNRRATQAAKFKQCVGVSFSELTRDFKNDKTCAVYWVVAVFDALEKCYDACKIIMQSHCNYYNMSRHLLDHGSVSLMLLSFNASKSRETVVKLIKSILQVDDYMILTNPPRLRSNVAALYWFRMGFSSVCTTYGDSPEWLKKQTLIGHQTAEEMTFNLSDMVQWAYDHDYTDEPTVAFEYAKLAEENSNAYAWINSNSQARYVKECVTMVKLYKTAEMKQMTMAAWVHSRSKQYPENGDWKPICQFLKFQQVEIPVFIHALKQLFMRIPKRTCMVIYGQPNTGKSMFCLALMRFMKGAVLSFVNRQSHFWLSPLHQAKVALIDDATAPCWDYCDIYLRNALDGNEVSLDIKHKQPMQIRCPPLFITSNLDISTDDRWKYLRSRVTMFKFDNEIPMDESGQPVFLITELNWKFFFKRLWAQLEFSDQEDEGDGDPECTFRCTSRRSAESI</sequence>
<dbReference type="InterPro" id="IPR037102">
    <property type="entry name" value="Znf_lg_T-Ag_D1_dom_sf"/>
</dbReference>
<dbReference type="GO" id="GO:0005524">
    <property type="term" value="F:ATP binding"/>
    <property type="evidence" value="ECO:0007669"/>
    <property type="project" value="UniProtKB-UniRule"/>
</dbReference>
<comment type="subcellular location">
    <subcellularLocation>
        <location evidence="1 15">Host nucleus</location>
    </subcellularLocation>
</comment>
<evidence type="ECO:0000256" key="2">
    <source>
        <dbReference type="ARBA" id="ARBA00022518"/>
    </source>
</evidence>
<keyword evidence="7 15" id="KW-0378">Hydrolase</keyword>
<evidence type="ECO:0000313" key="18">
    <source>
        <dbReference type="EMBL" id="ASC49550.1"/>
    </source>
</evidence>
<dbReference type="GO" id="GO:0003677">
    <property type="term" value="F:DNA binding"/>
    <property type="evidence" value="ECO:0007669"/>
    <property type="project" value="UniProtKB-UniRule"/>
</dbReference>
<evidence type="ECO:0000256" key="15">
    <source>
        <dbReference type="HAMAP-Rule" id="MF_04000"/>
    </source>
</evidence>
<dbReference type="GO" id="GO:0043138">
    <property type="term" value="F:3'-5' DNA helicase activity"/>
    <property type="evidence" value="ECO:0007669"/>
    <property type="project" value="UniProtKB-UniRule"/>
</dbReference>
<dbReference type="Pfam" id="PF00519">
    <property type="entry name" value="PPV_E1_C"/>
    <property type="match status" value="1"/>
</dbReference>
<dbReference type="GO" id="GO:0006260">
    <property type="term" value="P:DNA replication"/>
    <property type="evidence" value="ECO:0007669"/>
    <property type="project" value="UniProtKB-UniRule"/>
</dbReference>
<comment type="function">
    <text evidence="16">ATP-dependent DNA helicase required for initiation of viral DNA replication. It forms a complex with the viral E2 protein. The E1-E2 complex binds to the replication origin which contains binding sites for both proteins.</text>
</comment>
<keyword evidence="10 15" id="KW-0238">DNA-binding</keyword>
<dbReference type="Proteomes" id="UP000201557">
    <property type="component" value="Segment"/>
</dbReference>
<keyword evidence="8 15" id="KW-0347">Helicase</keyword>
<keyword evidence="3 15" id="KW-0597">Phosphoprotein</keyword>
<dbReference type="HAMAP" id="MF_04000">
    <property type="entry name" value="PPV_E1"/>
    <property type="match status" value="1"/>
</dbReference>
<evidence type="ECO:0000256" key="1">
    <source>
        <dbReference type="ARBA" id="ARBA00004147"/>
    </source>
</evidence>
<accession>A0A1Z3FWF3</accession>
<evidence type="ECO:0000259" key="17">
    <source>
        <dbReference type="PROSITE" id="PS51206"/>
    </source>
</evidence>
<dbReference type="InterPro" id="IPR046935">
    <property type="entry name" value="PPV_E1_DBD_sf"/>
</dbReference>
<dbReference type="GO" id="GO:0016887">
    <property type="term" value="F:ATP hydrolysis activity"/>
    <property type="evidence" value="ECO:0007669"/>
    <property type="project" value="RHEA"/>
</dbReference>
<feature type="short sequence motif" description="Nuclear localization signal" evidence="15">
    <location>
        <begin position="72"/>
        <end position="74"/>
    </location>
</feature>
<evidence type="ECO:0000256" key="8">
    <source>
        <dbReference type="ARBA" id="ARBA00022806"/>
    </source>
</evidence>
<name>A0A1Z3FWF3_9PAPI</name>
<dbReference type="OrthoDB" id="4795at10239"/>
<evidence type="ECO:0000256" key="5">
    <source>
        <dbReference type="ARBA" id="ARBA00022705"/>
    </source>
</evidence>
<dbReference type="InterPro" id="IPR027417">
    <property type="entry name" value="P-loop_NTPase"/>
</dbReference>
<keyword evidence="11 15" id="KW-0413">Isomerase</keyword>
<keyword evidence="9 15" id="KW-0067">ATP-binding</keyword>
<keyword evidence="4 15" id="KW-1048">Host nucleus</keyword>
<keyword evidence="2 15" id="KW-0244">Early protein</keyword>
<comment type="catalytic activity">
    <reaction evidence="13 15 16">
        <text>ATP + H2O = ADP + phosphate + H(+)</text>
        <dbReference type="Rhea" id="RHEA:13065"/>
        <dbReference type="ChEBI" id="CHEBI:15377"/>
        <dbReference type="ChEBI" id="CHEBI:15378"/>
        <dbReference type="ChEBI" id="CHEBI:30616"/>
        <dbReference type="ChEBI" id="CHEBI:43474"/>
        <dbReference type="ChEBI" id="CHEBI:456216"/>
        <dbReference type="EC" id="5.6.2.4"/>
    </reaction>
</comment>
<keyword evidence="5 15" id="KW-0235">DNA replication</keyword>
<proteinExistence type="inferred from homology"/>
<dbReference type="SUPFAM" id="SSF52540">
    <property type="entry name" value="P-loop containing nucleoside triphosphate hydrolases"/>
    <property type="match status" value="1"/>
</dbReference>
<dbReference type="GO" id="GO:0042025">
    <property type="term" value="C:host cell nucleus"/>
    <property type="evidence" value="ECO:0007669"/>
    <property type="project" value="UniProtKB-SubCell"/>
</dbReference>
<dbReference type="Gene3D" id="1.10.10.510">
    <property type="entry name" value="Zinc finger, large T-antigen D1 domain"/>
    <property type="match status" value="1"/>
</dbReference>
<dbReference type="InterPro" id="IPR046832">
    <property type="entry name" value="PPV_E1_DBD"/>
</dbReference>
<comment type="subunit">
    <text evidence="15">Can form hexamers. Interacts with E2 protein; this interaction increases E1 DNA binding specificity. Interacts with host DNA polymerase subunit POLA2. Interacts with host single stranded DNA-binding protein RPA1. Interacts with host TOP1; this interaction stimulates the enzymatic activity of TOP1.</text>
</comment>
<comment type="function">
    <text evidence="14 15">ATP-dependent DNA 3'-5' helicase required for initiation of viral DNA replication. It forms a complex with the viral E2 protein. The E1-E2 complex binds to the replication origin which contains binding sites for both proteins. During the initial step, a dimer of E1 interacts with a dimer of protein E2 leading to a complex that binds the viral origin of replication with high specificity. Then, a second dimer of E1 displaces the E2 dimer in an ATP-dependent manner to form the E1 tetramer. Following this, two E1 monomers are added to each half of the site, which results in the formation of two E1 trimers on the viral ori. Subsequently, two hexamers will be created. The double hexamer acts as a bi-directional helicase machinery and unwinds the viral DNA and then recruits the host DNA polymerase to start replication.</text>
</comment>
<feature type="short sequence motif" description="Nuclear export signal" evidence="15">
    <location>
        <begin position="87"/>
        <end position="96"/>
    </location>
</feature>
<dbReference type="Gene3D" id="3.40.50.300">
    <property type="entry name" value="P-loop containing nucleotide triphosphate hydrolases"/>
    <property type="match status" value="1"/>
</dbReference>
<evidence type="ECO:0000256" key="4">
    <source>
        <dbReference type="ARBA" id="ARBA00022562"/>
    </source>
</evidence>
<keyword evidence="6 15" id="KW-0547">Nucleotide-binding</keyword>
<evidence type="ECO:0000256" key="3">
    <source>
        <dbReference type="ARBA" id="ARBA00022553"/>
    </source>
</evidence>
<evidence type="ECO:0000256" key="14">
    <source>
        <dbReference type="ARBA" id="ARBA00093297"/>
    </source>
</evidence>
<evidence type="ECO:0000256" key="10">
    <source>
        <dbReference type="ARBA" id="ARBA00023125"/>
    </source>
</evidence>
<dbReference type="Pfam" id="PF20450">
    <property type="entry name" value="PPV_E1_DBD"/>
    <property type="match status" value="1"/>
</dbReference>
<evidence type="ECO:0000256" key="12">
    <source>
        <dbReference type="ARBA" id="ARBA00034617"/>
    </source>
</evidence>
<dbReference type="EMBL" id="KY705374">
    <property type="protein sequence ID" value="ASC49550.1"/>
    <property type="molecule type" value="Genomic_DNA"/>
</dbReference>
<dbReference type="PROSITE" id="PS51206">
    <property type="entry name" value="SF3_HELICASE_1"/>
    <property type="match status" value="1"/>
</dbReference>
<dbReference type="Gene3D" id="3.40.1310.10">
    <property type="match status" value="1"/>
</dbReference>
<reference evidence="18" key="2">
    <citation type="submission" date="2017-03" db="EMBL/GenBank/DDBJ databases">
        <authorList>
            <person name="Afonso C.L."/>
            <person name="Miller P.J."/>
            <person name="Scott M.A."/>
            <person name="Spackman E."/>
            <person name="Goraichik I."/>
            <person name="Dimitrov K.M."/>
            <person name="Suarez D.L."/>
            <person name="Swayne D.E."/>
        </authorList>
    </citation>
    <scope>NUCLEOTIDE SEQUENCE</scope>
    <source>
        <strain evidence="18">NY-8385</strain>
    </source>
</reference>